<dbReference type="PRINTS" id="PR00237">
    <property type="entry name" value="GPCRRHODOPSN"/>
</dbReference>
<evidence type="ECO:0000256" key="4">
    <source>
        <dbReference type="ARBA" id="ARBA00023136"/>
    </source>
</evidence>
<keyword evidence="5" id="KW-0297">G-protein coupled receptor</keyword>
<dbReference type="GO" id="GO:0004930">
    <property type="term" value="F:G protein-coupled receptor activity"/>
    <property type="evidence" value="ECO:0007669"/>
    <property type="project" value="UniProtKB-KW"/>
</dbReference>
<dbReference type="InterPro" id="IPR017452">
    <property type="entry name" value="GPCR_Rhodpsn_7TM"/>
</dbReference>
<evidence type="ECO:0000259" key="7">
    <source>
        <dbReference type="PROSITE" id="PS50262"/>
    </source>
</evidence>
<feature type="transmembrane region" description="Helical" evidence="6">
    <location>
        <begin position="91"/>
        <end position="113"/>
    </location>
</feature>
<dbReference type="SUPFAM" id="SSF81321">
    <property type="entry name" value="Family A G protein-coupled receptor-like"/>
    <property type="match status" value="1"/>
</dbReference>
<feature type="transmembrane region" description="Helical" evidence="6">
    <location>
        <begin position="134"/>
        <end position="157"/>
    </location>
</feature>
<keyword evidence="5" id="KW-0675">Receptor</keyword>
<dbReference type="PROSITE" id="PS00237">
    <property type="entry name" value="G_PROTEIN_RECEP_F1_1"/>
    <property type="match status" value="1"/>
</dbReference>
<feature type="transmembrane region" description="Helical" evidence="6">
    <location>
        <begin position="20"/>
        <end position="39"/>
    </location>
</feature>
<keyword evidence="3 6" id="KW-1133">Transmembrane helix</keyword>
<dbReference type="Gene3D" id="1.20.1070.10">
    <property type="entry name" value="Rhodopsin 7-helix transmembrane proteins"/>
    <property type="match status" value="1"/>
</dbReference>
<dbReference type="PROSITE" id="PS50262">
    <property type="entry name" value="G_PROTEIN_RECEP_F1_2"/>
    <property type="match status" value="1"/>
</dbReference>
<evidence type="ECO:0000256" key="3">
    <source>
        <dbReference type="ARBA" id="ARBA00022989"/>
    </source>
</evidence>
<accession>A0AAD4MVH8</accession>
<sequence length="358" mass="40622">MDPSYVIMTLDRSVYFNSLRYILSILQVFGNFFVLFLICKYERLRRSQCNIFIAILAFTNIWTGVGLSIRATYTLYAASKDPVYFAKLPCVFANIVQASALYASQVAIVAIAVDRFNAVWRPLKYVNDSSLFRIVFVCLLTGLTAVGVTVTSFYGFVDSGPIVICTMGAAGSPLFGIWSQYYVQIMSLILVVVYAITLVLFIRGKSFNNKFQRRVTRSVFVIISMYLLFWGIPSLAILITTWFAKTMTLYFVNILGVTTGVDGALYFFVYLITHNEIRQCTNDFVGKICNRKARGRVVLLSSGRQSMQQIDTTTNRIDFAYRKEYITEEQWSFNGCLPIDKQSSHQPDNSPPDFFTNS</sequence>
<dbReference type="SMART" id="SM01381">
    <property type="entry name" value="7TM_GPCR_Srsx"/>
    <property type="match status" value="1"/>
</dbReference>
<organism evidence="8 9">
    <name type="scientific">Ditylenchus destructor</name>
    <dbReference type="NCBI Taxonomy" id="166010"/>
    <lineage>
        <taxon>Eukaryota</taxon>
        <taxon>Metazoa</taxon>
        <taxon>Ecdysozoa</taxon>
        <taxon>Nematoda</taxon>
        <taxon>Chromadorea</taxon>
        <taxon>Rhabditida</taxon>
        <taxon>Tylenchina</taxon>
        <taxon>Tylenchomorpha</taxon>
        <taxon>Sphaerularioidea</taxon>
        <taxon>Anguinidae</taxon>
        <taxon>Anguininae</taxon>
        <taxon>Ditylenchus</taxon>
    </lineage>
</organism>
<gene>
    <name evidence="8" type="ORF">DdX_13966</name>
</gene>
<keyword evidence="4 6" id="KW-0472">Membrane</keyword>
<dbReference type="GO" id="GO:0016020">
    <property type="term" value="C:membrane"/>
    <property type="evidence" value="ECO:0007669"/>
    <property type="project" value="UniProtKB-SubCell"/>
</dbReference>
<reference evidence="8" key="1">
    <citation type="submission" date="2022-01" db="EMBL/GenBank/DDBJ databases">
        <title>Genome Sequence Resource for Two Populations of Ditylenchus destructor, the Migratory Endoparasitic Phytonematode.</title>
        <authorList>
            <person name="Zhang H."/>
            <person name="Lin R."/>
            <person name="Xie B."/>
        </authorList>
    </citation>
    <scope>NUCLEOTIDE SEQUENCE</scope>
    <source>
        <strain evidence="8">BazhouSP</strain>
    </source>
</reference>
<comment type="subcellular location">
    <subcellularLocation>
        <location evidence="1">Membrane</location>
    </subcellularLocation>
</comment>
<feature type="transmembrane region" description="Helical" evidence="6">
    <location>
        <begin position="223"/>
        <end position="244"/>
    </location>
</feature>
<dbReference type="Proteomes" id="UP001201812">
    <property type="component" value="Unassembled WGS sequence"/>
</dbReference>
<evidence type="ECO:0000256" key="5">
    <source>
        <dbReference type="RuleBase" id="RU000688"/>
    </source>
</evidence>
<evidence type="ECO:0000256" key="1">
    <source>
        <dbReference type="ARBA" id="ARBA00004370"/>
    </source>
</evidence>
<keyword evidence="9" id="KW-1185">Reference proteome</keyword>
<comment type="caution">
    <text evidence="8">The sequence shown here is derived from an EMBL/GenBank/DDBJ whole genome shotgun (WGS) entry which is preliminary data.</text>
</comment>
<comment type="similarity">
    <text evidence="5">Belongs to the G-protein coupled receptor 1 family.</text>
</comment>
<dbReference type="PANTHER" id="PTHR23360">
    <property type="entry name" value="G-PROTEIN COUPLED RECEPTORS FAMILY 1 PROFILE DOMAIN-CONTAINING PROTEIN-RELATED"/>
    <property type="match status" value="1"/>
</dbReference>
<evidence type="ECO:0000313" key="9">
    <source>
        <dbReference type="Proteomes" id="UP001201812"/>
    </source>
</evidence>
<keyword evidence="2 5" id="KW-0812">Transmembrane</keyword>
<dbReference type="CDD" id="cd00637">
    <property type="entry name" value="7tm_classA_rhodopsin-like"/>
    <property type="match status" value="1"/>
</dbReference>
<feature type="transmembrane region" description="Helical" evidence="6">
    <location>
        <begin position="181"/>
        <end position="202"/>
    </location>
</feature>
<feature type="domain" description="G-protein coupled receptors family 1 profile" evidence="7">
    <location>
        <begin position="30"/>
        <end position="270"/>
    </location>
</feature>
<evidence type="ECO:0000256" key="6">
    <source>
        <dbReference type="SAM" id="Phobius"/>
    </source>
</evidence>
<dbReference type="AlphaFoldDB" id="A0AAD4MVH8"/>
<feature type="transmembrane region" description="Helical" evidence="6">
    <location>
        <begin position="250"/>
        <end position="272"/>
    </location>
</feature>
<evidence type="ECO:0000313" key="8">
    <source>
        <dbReference type="EMBL" id="KAI1704884.1"/>
    </source>
</evidence>
<dbReference type="Pfam" id="PF00001">
    <property type="entry name" value="7tm_1"/>
    <property type="match status" value="1"/>
</dbReference>
<keyword evidence="5" id="KW-0807">Transducer</keyword>
<dbReference type="EMBL" id="JAKKPZ010000062">
    <property type="protein sequence ID" value="KAI1704884.1"/>
    <property type="molecule type" value="Genomic_DNA"/>
</dbReference>
<dbReference type="InterPro" id="IPR047130">
    <property type="entry name" value="7TM_GPCR_Srsx_nematod"/>
</dbReference>
<proteinExistence type="inferred from homology"/>
<protein>
    <submittedName>
        <fullName evidence="8">Serpentine type 7TM GPCR chemoreceptor srsx domain-containing protein</fullName>
    </submittedName>
</protein>
<feature type="transmembrane region" description="Helical" evidence="6">
    <location>
        <begin position="51"/>
        <end position="71"/>
    </location>
</feature>
<dbReference type="InterPro" id="IPR000276">
    <property type="entry name" value="GPCR_Rhodpsn"/>
</dbReference>
<name>A0AAD4MVH8_9BILA</name>
<evidence type="ECO:0000256" key="2">
    <source>
        <dbReference type="ARBA" id="ARBA00022692"/>
    </source>
</evidence>